<dbReference type="InterPro" id="IPR011989">
    <property type="entry name" value="ARM-like"/>
</dbReference>
<organism evidence="4 5">
    <name type="scientific">Bremerella alba</name>
    <dbReference type="NCBI Taxonomy" id="980252"/>
    <lineage>
        <taxon>Bacteria</taxon>
        <taxon>Pseudomonadati</taxon>
        <taxon>Planctomycetota</taxon>
        <taxon>Planctomycetia</taxon>
        <taxon>Pirellulales</taxon>
        <taxon>Pirellulaceae</taxon>
        <taxon>Bremerella</taxon>
    </lineage>
</organism>
<evidence type="ECO:0000259" key="3">
    <source>
        <dbReference type="Pfam" id="PF00884"/>
    </source>
</evidence>
<evidence type="ECO:0000313" key="5">
    <source>
        <dbReference type="Proteomes" id="UP000551616"/>
    </source>
</evidence>
<dbReference type="CDD" id="cd16027">
    <property type="entry name" value="SGSH"/>
    <property type="match status" value="1"/>
</dbReference>
<dbReference type="InterPro" id="IPR000917">
    <property type="entry name" value="Sulfatase_N"/>
</dbReference>
<sequence>MLRYLLLITATWILACAGTLSAAENSGNDLPNILWITSEDNGPELGCYGDTYADSPNIDSIAAKGMKYKRAWSNAPVCAPARTTIISGIYPPATGGEHMRSQTELPDGIHMFPYYLHEAGYYCTNNSKEDYNLAKRGFVWNESGGKAHWRKRKDGQPFFAVFNFTTSHESQLRKRPHTPVHDPAQVRVPAYHPDTPEVRRDWAQYYDKITEMDKQVGKVLAQLKEDGLEDDTIVFYYGDHGSGMPRSKRWPYDSGLHVPMIVHVPEKFKQLAPKEYEVGGTSERLVSFIDLAPTVLSLAGVKPKEWMQGDAFMGEYETKPPKYMFGFRGRMDERLDMVRSVTDGRFVYIKNYMPHKIYGQHIDYMFQTPTTQVWKEMYDAGELNESQSHFWEEKPSEELYDLVNDPDEVNNLAGDPKYAEQHVVLREVLYQWQAAIGDIGFLPEDEIHARSGELTPFELRQKYPLTLVMGVAMLASTRDPERLPVLISQLSSQESAVRYWAALGILMQKETAVEQARSQLRAALDDQSPSVRCIAAETLGCYGNDEDVKLALDTLGKLADPTENGVYVSMLALNSIDAMDERAKPLAPVLAKLPDGAKQAPPRTGGYVPRLLKDLTKELNE</sequence>
<dbReference type="InterPro" id="IPR016024">
    <property type="entry name" value="ARM-type_fold"/>
</dbReference>
<name>A0A7V9A6I3_9BACT</name>
<gene>
    <name evidence="4" type="ORF">HOV93_11440</name>
</gene>
<dbReference type="Proteomes" id="UP000551616">
    <property type="component" value="Unassembled WGS sequence"/>
</dbReference>
<evidence type="ECO:0000256" key="2">
    <source>
        <dbReference type="SAM" id="SignalP"/>
    </source>
</evidence>
<dbReference type="EMBL" id="JABRWO010000002">
    <property type="protein sequence ID" value="MBA2113991.1"/>
    <property type="molecule type" value="Genomic_DNA"/>
</dbReference>
<feature type="domain" description="Sulfatase N-terminal" evidence="3">
    <location>
        <begin position="152"/>
        <end position="301"/>
    </location>
</feature>
<dbReference type="PANTHER" id="PTHR43751:SF1">
    <property type="entry name" value="SULFATASE ATSG-RELATED"/>
    <property type="match status" value="1"/>
</dbReference>
<protein>
    <recommendedName>
        <fullName evidence="3">Sulfatase N-terminal domain-containing protein</fullName>
    </recommendedName>
</protein>
<comment type="caution">
    <text evidence="4">The sequence shown here is derived from an EMBL/GenBank/DDBJ whole genome shotgun (WGS) entry which is preliminary data.</text>
</comment>
<dbReference type="SUPFAM" id="SSF48371">
    <property type="entry name" value="ARM repeat"/>
    <property type="match status" value="1"/>
</dbReference>
<dbReference type="InterPro" id="IPR052701">
    <property type="entry name" value="GAG_Ulvan_Degrading_Sulfatases"/>
</dbReference>
<dbReference type="Pfam" id="PF13646">
    <property type="entry name" value="HEAT_2"/>
    <property type="match status" value="1"/>
</dbReference>
<reference evidence="4 5" key="1">
    <citation type="submission" date="2020-05" db="EMBL/GenBank/DDBJ databases">
        <title>Bremerella alba sp. nov., a novel planctomycete isolated from the surface of the macroalga Fucus spiralis.</title>
        <authorList>
            <person name="Godinho O."/>
            <person name="Botelho R."/>
            <person name="Albuquerque L."/>
            <person name="Wiegand S."/>
            <person name="Da Costa M.S."/>
            <person name="Lobo-Da-Cunha A."/>
            <person name="Jogler C."/>
            <person name="Lage O.M."/>
        </authorList>
    </citation>
    <scope>NUCLEOTIDE SEQUENCE [LARGE SCALE GENOMIC DNA]</scope>
    <source>
        <strain evidence="4 5">FF15</strain>
    </source>
</reference>
<feature type="chain" id="PRO_5030826504" description="Sulfatase N-terminal domain-containing protein" evidence="2">
    <location>
        <begin position="23"/>
        <end position="621"/>
    </location>
</feature>
<feature type="signal peptide" evidence="2">
    <location>
        <begin position="1"/>
        <end position="22"/>
    </location>
</feature>
<keyword evidence="5" id="KW-1185">Reference proteome</keyword>
<keyword evidence="2" id="KW-0732">Signal</keyword>
<evidence type="ECO:0000313" key="4">
    <source>
        <dbReference type="EMBL" id="MBA2113991.1"/>
    </source>
</evidence>
<dbReference type="RefSeq" id="WP_207395461.1">
    <property type="nucleotide sequence ID" value="NZ_JABRWO010000002.1"/>
</dbReference>
<dbReference type="Pfam" id="PF00884">
    <property type="entry name" value="Sulfatase"/>
    <property type="match status" value="2"/>
</dbReference>
<feature type="region of interest" description="Disordered" evidence="1">
    <location>
        <begin position="170"/>
        <end position="190"/>
    </location>
</feature>
<dbReference type="Gene3D" id="1.25.10.10">
    <property type="entry name" value="Leucine-rich Repeat Variant"/>
    <property type="match status" value="1"/>
</dbReference>
<feature type="domain" description="Sulfatase N-terminal" evidence="3">
    <location>
        <begin position="31"/>
        <end position="124"/>
    </location>
</feature>
<evidence type="ECO:0000256" key="1">
    <source>
        <dbReference type="SAM" id="MobiDB-lite"/>
    </source>
</evidence>
<dbReference type="AlphaFoldDB" id="A0A7V9A6I3"/>
<dbReference type="SUPFAM" id="SSF53649">
    <property type="entry name" value="Alkaline phosphatase-like"/>
    <property type="match status" value="1"/>
</dbReference>
<dbReference type="InterPro" id="IPR017850">
    <property type="entry name" value="Alkaline_phosphatase_core_sf"/>
</dbReference>
<dbReference type="PANTHER" id="PTHR43751">
    <property type="entry name" value="SULFATASE"/>
    <property type="match status" value="1"/>
</dbReference>
<proteinExistence type="predicted"/>
<accession>A0A7V9A6I3</accession>
<dbReference type="Gene3D" id="3.40.720.10">
    <property type="entry name" value="Alkaline Phosphatase, subunit A"/>
    <property type="match status" value="1"/>
</dbReference>
<dbReference type="PROSITE" id="PS51257">
    <property type="entry name" value="PROKAR_LIPOPROTEIN"/>
    <property type="match status" value="1"/>
</dbReference>